<reference key="1">
    <citation type="submission" date="2009-08" db="EMBL/GenBank/DDBJ databases">
        <title>The genome sequence of Methanothermobacter marburgensis.</title>
        <authorList>
            <person name="Kaster A."/>
            <person name="Seedorf H."/>
            <person name="Goenrich M."/>
            <person name="Wiezer A."/>
            <person name="Liesegang H."/>
            <person name="Thauer R."/>
            <person name="Gottschalk G."/>
        </authorList>
    </citation>
    <scope>NUCLEOTIDE SEQUENCE</scope>
    <source>
        <strain>Marburg</strain>
    </source>
</reference>
<sequence length="49" mass="5603">MWIVEAYCDLCRAKRTLEVEGKTPPYPIGDRIEECPCGGKYVVEEIIEV</sequence>
<dbReference type="Proteomes" id="UP000000345">
    <property type="component" value="Chromosome"/>
</dbReference>
<accession>D9PVB0</accession>
<reference evidence="1 2" key="2">
    <citation type="journal article" date="2010" name="J. Bacteriol.">
        <title>Complete genome sequence of Methanothermobacter marburgensis, a methanoarchaeon model organism.</title>
        <authorList>
            <person name="Liesegang H."/>
            <person name="Kaster A.K."/>
            <person name="Wiezer A."/>
            <person name="Goenrich M."/>
            <person name="Wollherr A."/>
            <person name="Seedorf H."/>
            <person name="Gottschalk G."/>
            <person name="Thauer R.K."/>
        </authorList>
    </citation>
    <scope>NUCLEOTIDE SEQUENCE [LARGE SCALE GENOMIC DNA]</scope>
    <source>
        <strain evidence="2">ATCC BAA-927 / DSM 2133 / JCM 14651 / NBRC 100331 / OCM 82 / Marburg</strain>
    </source>
</reference>
<evidence type="ECO:0000313" key="2">
    <source>
        <dbReference type="Proteomes" id="UP000000345"/>
    </source>
</evidence>
<proteinExistence type="predicted"/>
<name>D9PVB0_METTM</name>
<dbReference type="AlphaFoldDB" id="D9PVB0"/>
<dbReference type="EMBL" id="CP001710">
    <property type="protein sequence ID" value="ADL58158.1"/>
    <property type="molecule type" value="Genomic_DNA"/>
</dbReference>
<dbReference type="STRING" id="79929.MTBMA_c05630"/>
<organism evidence="1 2">
    <name type="scientific">Methanothermobacter marburgensis (strain ATCC BAA-927 / DSM 2133 / JCM 14651 / NBRC 100331 / OCM 82 / Marburg)</name>
    <name type="common">Methanobacterium thermoautotrophicum</name>
    <dbReference type="NCBI Taxonomy" id="79929"/>
    <lineage>
        <taxon>Archaea</taxon>
        <taxon>Methanobacteriati</taxon>
        <taxon>Methanobacteriota</taxon>
        <taxon>Methanomada group</taxon>
        <taxon>Methanobacteria</taxon>
        <taxon>Methanobacteriales</taxon>
        <taxon>Methanobacteriaceae</taxon>
        <taxon>Methanothermobacter</taxon>
    </lineage>
</organism>
<protein>
    <submittedName>
        <fullName evidence="1">Uncharacterized protein</fullName>
    </submittedName>
</protein>
<keyword evidence="2" id="KW-1185">Reference proteome</keyword>
<gene>
    <name evidence="1" type="ordered locus">MTBMA_c05630</name>
</gene>
<evidence type="ECO:0000313" key="1">
    <source>
        <dbReference type="EMBL" id="ADL58158.1"/>
    </source>
</evidence>
<dbReference type="HOGENOM" id="CLU_3094148_0_0_2"/>
<dbReference type="KEGG" id="mmg:MTBMA_c05630"/>
<dbReference type="PaxDb" id="79929-MTBMA_c05630"/>